<dbReference type="Pfam" id="PF01244">
    <property type="entry name" value="Peptidase_M19"/>
    <property type="match status" value="1"/>
</dbReference>
<evidence type="ECO:0000313" key="2">
    <source>
        <dbReference type="Proteomes" id="UP000885826"/>
    </source>
</evidence>
<name>A0A9C9K085_UNCW3</name>
<dbReference type="GO" id="GO:0006508">
    <property type="term" value="P:proteolysis"/>
    <property type="evidence" value="ECO:0007669"/>
    <property type="project" value="InterPro"/>
</dbReference>
<dbReference type="SUPFAM" id="SSF51556">
    <property type="entry name" value="Metallo-dependent hydrolases"/>
    <property type="match status" value="1"/>
</dbReference>
<accession>A0A9C9K085</accession>
<dbReference type="PROSITE" id="PS51365">
    <property type="entry name" value="RENAL_DIPEPTIDASE_2"/>
    <property type="match status" value="1"/>
</dbReference>
<sequence>MSLVFDLHCDTPHNILKRRFNHIVPEDLHRQDYLGAVFAHFIMPGERFPFVEAIRLLGSTLAYLNEHPVLHKVTSSEELDRKKVNLILGVEGGHIFDNTFEQIESLYNLGVRVFTITWNNSNKLAHSALEADKKGLTRKGREFLKRLGQYDVIIDVSHASTKTVLDICENTENLIIASHSCVRALNPSFLRNIDDRAIAAIKQKAGVIGVNFSKHHLGDYGIADHINYLVEKFGIEIAAIGSDFDGINDAVIKEPAGLKNLKKELQEKGYKETDINRIFSGNFLRVLKQIRK</sequence>
<dbReference type="AlphaFoldDB" id="A0A9C9K085"/>
<reference evidence="1" key="1">
    <citation type="journal article" date="2020" name="mSystems">
        <title>Genome- and Community-Level Interaction Insights into Carbon Utilization and Element Cycling Functions of Hydrothermarchaeota in Hydrothermal Sediment.</title>
        <authorList>
            <person name="Zhou Z."/>
            <person name="Liu Y."/>
            <person name="Xu W."/>
            <person name="Pan J."/>
            <person name="Luo Z.H."/>
            <person name="Li M."/>
        </authorList>
    </citation>
    <scope>NUCLEOTIDE SEQUENCE</scope>
    <source>
        <strain evidence="1">HyVt-388</strain>
    </source>
</reference>
<gene>
    <name evidence="1" type="ORF">ENI34_06130</name>
</gene>
<evidence type="ECO:0000313" key="1">
    <source>
        <dbReference type="EMBL" id="HEC78703.1"/>
    </source>
</evidence>
<dbReference type="InterPro" id="IPR008257">
    <property type="entry name" value="Pept_M19"/>
</dbReference>
<comment type="caution">
    <text evidence="1">The sequence shown here is derived from an EMBL/GenBank/DDBJ whole genome shotgun (WGS) entry which is preliminary data.</text>
</comment>
<proteinExistence type="predicted"/>
<dbReference type="PANTHER" id="PTHR10443">
    <property type="entry name" value="MICROSOMAL DIPEPTIDASE"/>
    <property type="match status" value="1"/>
</dbReference>
<dbReference type="PANTHER" id="PTHR10443:SF12">
    <property type="entry name" value="DIPEPTIDASE"/>
    <property type="match status" value="1"/>
</dbReference>
<dbReference type="EMBL" id="DRIG01000064">
    <property type="protein sequence ID" value="HEC78703.1"/>
    <property type="molecule type" value="Genomic_DNA"/>
</dbReference>
<dbReference type="Proteomes" id="UP000885826">
    <property type="component" value="Unassembled WGS sequence"/>
</dbReference>
<protein>
    <recommendedName>
        <fullName evidence="3">Membrane dipeptidase</fullName>
    </recommendedName>
</protein>
<organism evidence="1 2">
    <name type="scientific">candidate division WOR-3 bacterium</name>
    <dbReference type="NCBI Taxonomy" id="2052148"/>
    <lineage>
        <taxon>Bacteria</taxon>
        <taxon>Bacteria division WOR-3</taxon>
    </lineage>
</organism>
<evidence type="ECO:0008006" key="3">
    <source>
        <dbReference type="Google" id="ProtNLM"/>
    </source>
</evidence>
<dbReference type="Gene3D" id="3.20.20.140">
    <property type="entry name" value="Metal-dependent hydrolases"/>
    <property type="match status" value="1"/>
</dbReference>
<dbReference type="InterPro" id="IPR032466">
    <property type="entry name" value="Metal_Hydrolase"/>
</dbReference>
<dbReference type="GO" id="GO:0070573">
    <property type="term" value="F:metallodipeptidase activity"/>
    <property type="evidence" value="ECO:0007669"/>
    <property type="project" value="InterPro"/>
</dbReference>